<evidence type="ECO:0000259" key="2">
    <source>
        <dbReference type="Pfam" id="PF01593"/>
    </source>
</evidence>
<dbReference type="Gene3D" id="3.50.50.60">
    <property type="entry name" value="FAD/NAD(P)-binding domain"/>
    <property type="match status" value="1"/>
</dbReference>
<organism evidence="3 4">
    <name type="scientific">Spirosoma liriopis</name>
    <dbReference type="NCBI Taxonomy" id="2937440"/>
    <lineage>
        <taxon>Bacteria</taxon>
        <taxon>Pseudomonadati</taxon>
        <taxon>Bacteroidota</taxon>
        <taxon>Cytophagia</taxon>
        <taxon>Cytophagales</taxon>
        <taxon>Cytophagaceae</taxon>
        <taxon>Spirosoma</taxon>
    </lineage>
</organism>
<dbReference type="Proteomes" id="UP001202180">
    <property type="component" value="Unassembled WGS sequence"/>
</dbReference>
<dbReference type="SUPFAM" id="SSF51905">
    <property type="entry name" value="FAD/NAD(P)-binding domain"/>
    <property type="match status" value="1"/>
</dbReference>
<dbReference type="PRINTS" id="PR00469">
    <property type="entry name" value="PNDRDTASEII"/>
</dbReference>
<keyword evidence="4" id="KW-1185">Reference proteome</keyword>
<dbReference type="PANTHER" id="PTHR42841">
    <property type="entry name" value="AMINE OXIDASE"/>
    <property type="match status" value="1"/>
</dbReference>
<feature type="region of interest" description="Disordered" evidence="1">
    <location>
        <begin position="1"/>
        <end position="22"/>
    </location>
</feature>
<dbReference type="InterPro" id="IPR036188">
    <property type="entry name" value="FAD/NAD-bd_sf"/>
</dbReference>
<sequence length="441" mass="48083">MPTNSPNQSVNPVSSSNPSSASTDYPVLIVGAGVAGLTCAVYLKQAGIQALLVEATDGIGGRVRTDRVDGFQLDRGFQIFLTAYPEAQRLLNYSDLNLQTFRSGALIHDQDEWIKLLNPFKEPLSTFQTLASSVGTVSDKLLIVELIRRTQSLSVGELFQQTPTTTLAFLRSMGFSNQIIERFFRPFFGGVFLEDALTTSSNFFEFCFRMFFTGDAAVPAKGIGAIARQLANRLAPDQIRLNSPVLRIDGNSVQLTNGDTLNAETVVLAVDAAQAASLLGRPAPTEQAFNHTTCTYFATDSELPAVAKQKLLLLNPQRSSTVHNVAIISDVAPDYAPAGQTLVSVSTQGLATINATALTERIRQELTGWFDNTVTNWRHLRTYHIPQALPAYPPDRAGTESIHELLRLADNVYQCGDHTAYPSLNGAMQTGRLVAEMIRKQ</sequence>
<proteinExistence type="predicted"/>
<comment type="caution">
    <text evidence="3">The sequence shown here is derived from an EMBL/GenBank/DDBJ whole genome shotgun (WGS) entry which is preliminary data.</text>
</comment>
<protein>
    <submittedName>
        <fullName evidence="3">FAD-dependent oxidoreductase</fullName>
    </submittedName>
</protein>
<evidence type="ECO:0000313" key="3">
    <source>
        <dbReference type="EMBL" id="MCK8494435.1"/>
    </source>
</evidence>
<feature type="domain" description="Amine oxidase" evidence="2">
    <location>
        <begin position="34"/>
        <end position="437"/>
    </location>
</feature>
<accession>A0ABT0HSE3</accession>
<dbReference type="InterPro" id="IPR002937">
    <property type="entry name" value="Amino_oxidase"/>
</dbReference>
<gene>
    <name evidence="3" type="ORF">M0L20_21380</name>
</gene>
<dbReference type="Pfam" id="PF01593">
    <property type="entry name" value="Amino_oxidase"/>
    <property type="match status" value="1"/>
</dbReference>
<evidence type="ECO:0000256" key="1">
    <source>
        <dbReference type="SAM" id="MobiDB-lite"/>
    </source>
</evidence>
<dbReference type="RefSeq" id="WP_248478953.1">
    <property type="nucleotide sequence ID" value="NZ_JALPRF010000003.1"/>
</dbReference>
<dbReference type="EMBL" id="JALPRF010000003">
    <property type="protein sequence ID" value="MCK8494435.1"/>
    <property type="molecule type" value="Genomic_DNA"/>
</dbReference>
<evidence type="ECO:0000313" key="4">
    <source>
        <dbReference type="Proteomes" id="UP001202180"/>
    </source>
</evidence>
<name>A0ABT0HSE3_9BACT</name>
<reference evidence="3 4" key="1">
    <citation type="submission" date="2022-04" db="EMBL/GenBank/DDBJ databases">
        <title>Spirosoma sp. strain RP8 genome sequencing and assembly.</title>
        <authorList>
            <person name="Jung Y."/>
        </authorList>
    </citation>
    <scope>NUCLEOTIDE SEQUENCE [LARGE SCALE GENOMIC DNA]</scope>
    <source>
        <strain evidence="3 4">RP8</strain>
    </source>
</reference>